<evidence type="ECO:0000259" key="2">
    <source>
        <dbReference type="PROSITE" id="PS50191"/>
    </source>
</evidence>
<organism evidence="3 4">
    <name type="scientific">Amphimedon queenslandica</name>
    <name type="common">Sponge</name>
    <dbReference type="NCBI Taxonomy" id="400682"/>
    <lineage>
        <taxon>Eukaryota</taxon>
        <taxon>Metazoa</taxon>
        <taxon>Porifera</taxon>
        <taxon>Demospongiae</taxon>
        <taxon>Heteroscleromorpha</taxon>
        <taxon>Haplosclerida</taxon>
        <taxon>Niphatidae</taxon>
        <taxon>Amphimedon</taxon>
    </lineage>
</organism>
<reference evidence="4" key="1">
    <citation type="journal article" date="2010" name="Nature">
        <title>The Amphimedon queenslandica genome and the evolution of animal complexity.</title>
        <authorList>
            <person name="Srivastava M."/>
            <person name="Simakov O."/>
            <person name="Chapman J."/>
            <person name="Fahey B."/>
            <person name="Gauthier M.E."/>
            <person name="Mitros T."/>
            <person name="Richards G.S."/>
            <person name="Conaco C."/>
            <person name="Dacre M."/>
            <person name="Hellsten U."/>
            <person name="Larroux C."/>
            <person name="Putnam N.H."/>
            <person name="Stanke M."/>
            <person name="Adamska M."/>
            <person name="Darling A."/>
            <person name="Degnan S.M."/>
            <person name="Oakley T.H."/>
            <person name="Plachetzki D.C."/>
            <person name="Zhai Y."/>
            <person name="Adamski M."/>
            <person name="Calcino A."/>
            <person name="Cummins S.F."/>
            <person name="Goodstein D.M."/>
            <person name="Harris C."/>
            <person name="Jackson D.J."/>
            <person name="Leys S.P."/>
            <person name="Shu S."/>
            <person name="Woodcroft B.J."/>
            <person name="Vervoort M."/>
            <person name="Kosik K.S."/>
            <person name="Manning G."/>
            <person name="Degnan B.M."/>
            <person name="Rokhsar D.S."/>
        </authorList>
    </citation>
    <scope>NUCLEOTIDE SEQUENCE [LARGE SCALE GENOMIC DNA]</scope>
</reference>
<proteinExistence type="predicted"/>
<dbReference type="Pfam" id="PF00650">
    <property type="entry name" value="CRAL_TRIO"/>
    <property type="match status" value="1"/>
</dbReference>
<reference evidence="3" key="2">
    <citation type="submission" date="2024-06" db="UniProtKB">
        <authorList>
            <consortium name="EnsemblMetazoa"/>
        </authorList>
    </citation>
    <scope>IDENTIFICATION</scope>
</reference>
<dbReference type="EnsemblMetazoa" id="XM_011411904.2">
    <property type="protein sequence ID" value="XP_011410206.2"/>
    <property type="gene ID" value="LOC105316752"/>
</dbReference>
<dbReference type="InterPro" id="IPR036865">
    <property type="entry name" value="CRAL-TRIO_dom_sf"/>
</dbReference>
<evidence type="ECO:0000313" key="3">
    <source>
        <dbReference type="EnsemblMetazoa" id="XP_011410206.2"/>
    </source>
</evidence>
<dbReference type="SMART" id="SM00516">
    <property type="entry name" value="SEC14"/>
    <property type="match status" value="1"/>
</dbReference>
<dbReference type="AlphaFoldDB" id="A0AAN0IV56"/>
<protein>
    <recommendedName>
        <fullName evidence="2">CRAL-TRIO domain-containing protein</fullName>
    </recommendedName>
</protein>
<name>A0AAN0IV56_AMPQE</name>
<sequence>MSGALTPEQSESLDKFRIEAQKLPDKPEESDEYYLRWLRARSFNVSASLEMLKKHLKWRKEVDADKIFDWTPPEVLQKYFPGGFFGEDRDGHPVYYDFYGNIDTKGFHRSTKKADIIKLKIYHAELTGRILAEQSKKKGRNLETITAVINMENLSYQRQYHWPSIQLARELFQIFGENYPERSKSVYIINAPRIFPMVYNIVKHFIEEDTKQKIVIMGGNWQEELQRYIAPDQLPQAYGGTRCEPDPQCSAHGNACAHEIIKLKSSNVTVQYIVQGSH</sequence>
<accession>A0AAN0IV56</accession>
<dbReference type="GeneID" id="105316752"/>
<dbReference type="SUPFAM" id="SSF52087">
    <property type="entry name" value="CRAL/TRIO domain"/>
    <property type="match status" value="1"/>
</dbReference>
<dbReference type="Gene3D" id="3.40.525.10">
    <property type="entry name" value="CRAL-TRIO lipid binding domain"/>
    <property type="match status" value="1"/>
</dbReference>
<dbReference type="InterPro" id="IPR051064">
    <property type="entry name" value="SEC14/CRAL-TRIO_domain"/>
</dbReference>
<dbReference type="PRINTS" id="PR00180">
    <property type="entry name" value="CRETINALDHBP"/>
</dbReference>
<keyword evidence="4" id="KW-1185">Reference proteome</keyword>
<dbReference type="InterPro" id="IPR001251">
    <property type="entry name" value="CRAL-TRIO_dom"/>
</dbReference>
<dbReference type="GO" id="GO:0005737">
    <property type="term" value="C:cytoplasm"/>
    <property type="evidence" value="ECO:0007669"/>
    <property type="project" value="TreeGrafter"/>
</dbReference>
<dbReference type="InterPro" id="IPR011074">
    <property type="entry name" value="CRAL/TRIO_N_dom"/>
</dbReference>
<dbReference type="CDD" id="cd00170">
    <property type="entry name" value="SEC14"/>
    <property type="match status" value="1"/>
</dbReference>
<feature type="compositionally biased region" description="Basic and acidic residues" evidence="1">
    <location>
        <begin position="12"/>
        <end position="25"/>
    </location>
</feature>
<dbReference type="KEGG" id="aqu:105316752"/>
<dbReference type="InterPro" id="IPR036273">
    <property type="entry name" value="CRAL/TRIO_N_dom_sf"/>
</dbReference>
<dbReference type="PROSITE" id="PS50191">
    <property type="entry name" value="CRAL_TRIO"/>
    <property type="match status" value="1"/>
</dbReference>
<dbReference type="Proteomes" id="UP000007879">
    <property type="component" value="Unassembled WGS sequence"/>
</dbReference>
<dbReference type="PANTHER" id="PTHR23324">
    <property type="entry name" value="SEC14 RELATED PROTEIN"/>
    <property type="match status" value="1"/>
</dbReference>
<dbReference type="RefSeq" id="XP_011410206.2">
    <property type="nucleotide sequence ID" value="XM_011411904.2"/>
</dbReference>
<dbReference type="SUPFAM" id="SSF46938">
    <property type="entry name" value="CRAL/TRIO N-terminal domain"/>
    <property type="match status" value="1"/>
</dbReference>
<feature type="domain" description="CRAL-TRIO" evidence="2">
    <location>
        <begin position="72"/>
        <end position="246"/>
    </location>
</feature>
<evidence type="ECO:0000313" key="4">
    <source>
        <dbReference type="Proteomes" id="UP000007879"/>
    </source>
</evidence>
<dbReference type="SMART" id="SM01100">
    <property type="entry name" value="CRAL_TRIO_N"/>
    <property type="match status" value="1"/>
</dbReference>
<evidence type="ECO:0000256" key="1">
    <source>
        <dbReference type="SAM" id="MobiDB-lite"/>
    </source>
</evidence>
<feature type="region of interest" description="Disordered" evidence="1">
    <location>
        <begin position="1"/>
        <end position="25"/>
    </location>
</feature>
<dbReference type="PANTHER" id="PTHR23324:SF83">
    <property type="entry name" value="SEC14-LIKE PROTEIN 2"/>
    <property type="match status" value="1"/>
</dbReference>